<organism evidence="1">
    <name type="scientific">Anopheles darlingi</name>
    <name type="common">Mosquito</name>
    <dbReference type="NCBI Taxonomy" id="43151"/>
    <lineage>
        <taxon>Eukaryota</taxon>
        <taxon>Metazoa</taxon>
        <taxon>Ecdysozoa</taxon>
        <taxon>Arthropoda</taxon>
        <taxon>Hexapoda</taxon>
        <taxon>Insecta</taxon>
        <taxon>Pterygota</taxon>
        <taxon>Neoptera</taxon>
        <taxon>Endopterygota</taxon>
        <taxon>Diptera</taxon>
        <taxon>Nematocera</taxon>
        <taxon>Culicoidea</taxon>
        <taxon>Culicidae</taxon>
        <taxon>Anophelinae</taxon>
        <taxon>Anopheles</taxon>
    </lineage>
</organism>
<evidence type="ECO:0000313" key="1">
    <source>
        <dbReference type="EMBL" id="MBW76384.1"/>
    </source>
</evidence>
<name>A0A2M4DFN0_ANODA</name>
<sequence length="134" mass="14456">MPMLLVASVLESAALEETASFVGWATGATLLEAVAVVVADAGVAWFASTGQSNTQRSFESIRFSGYFFHSSSRLISSSSGFTIDCTMNLCLFFSFESKMNGWSTIAISCDSRGSSRPQFGRTQYFFGAVVLILK</sequence>
<dbReference type="EMBL" id="GGFL01012206">
    <property type="protein sequence ID" value="MBW76384.1"/>
    <property type="molecule type" value="Transcribed_RNA"/>
</dbReference>
<protein>
    <submittedName>
        <fullName evidence="1">Putative secreted protein</fullName>
    </submittedName>
</protein>
<dbReference type="AlphaFoldDB" id="A0A2M4DFN0"/>
<proteinExistence type="predicted"/>
<accession>A0A2M4DFN0</accession>
<reference evidence="1" key="1">
    <citation type="submission" date="2018-01" db="EMBL/GenBank/DDBJ databases">
        <title>An insight into the sialome of Amazonian anophelines.</title>
        <authorList>
            <person name="Ribeiro J.M."/>
            <person name="Scarpassa V."/>
            <person name="Calvo E."/>
        </authorList>
    </citation>
    <scope>NUCLEOTIDE SEQUENCE</scope>
</reference>